<dbReference type="EMBL" id="JAVRRD010000006">
    <property type="protein sequence ID" value="KAK5057732.1"/>
    <property type="molecule type" value="Genomic_DNA"/>
</dbReference>
<reference evidence="2 3" key="1">
    <citation type="submission" date="2023-08" db="EMBL/GenBank/DDBJ databases">
        <title>Black Yeasts Isolated from many extreme environments.</title>
        <authorList>
            <person name="Coleine C."/>
            <person name="Stajich J.E."/>
            <person name="Selbmann L."/>
        </authorList>
    </citation>
    <scope>NUCLEOTIDE SEQUENCE [LARGE SCALE GENOMIC DNA]</scope>
    <source>
        <strain evidence="2 3">CCFEE 5792</strain>
    </source>
</reference>
<dbReference type="RefSeq" id="XP_064708850.1">
    <property type="nucleotide sequence ID" value="XM_064855261.1"/>
</dbReference>
<dbReference type="Proteomes" id="UP001358417">
    <property type="component" value="Unassembled WGS sequence"/>
</dbReference>
<name>A0AAV9NH96_9EURO</name>
<feature type="compositionally biased region" description="Polar residues" evidence="1">
    <location>
        <begin position="1"/>
        <end position="10"/>
    </location>
</feature>
<feature type="region of interest" description="Disordered" evidence="1">
    <location>
        <begin position="1"/>
        <end position="71"/>
    </location>
</feature>
<feature type="compositionally biased region" description="Low complexity" evidence="1">
    <location>
        <begin position="11"/>
        <end position="21"/>
    </location>
</feature>
<sequence>MAPDSKTNTFSDTASIATSSDSIRDEKERNQQAGQPKESLTRKVINAIKKIEPPEPRIPEGKHEHLPAWAR</sequence>
<keyword evidence="3" id="KW-1185">Reference proteome</keyword>
<protein>
    <submittedName>
        <fullName evidence="2">Uncharacterized protein</fullName>
    </submittedName>
</protein>
<evidence type="ECO:0000256" key="1">
    <source>
        <dbReference type="SAM" id="MobiDB-lite"/>
    </source>
</evidence>
<organism evidence="2 3">
    <name type="scientific">Exophiala bonariae</name>
    <dbReference type="NCBI Taxonomy" id="1690606"/>
    <lineage>
        <taxon>Eukaryota</taxon>
        <taxon>Fungi</taxon>
        <taxon>Dikarya</taxon>
        <taxon>Ascomycota</taxon>
        <taxon>Pezizomycotina</taxon>
        <taxon>Eurotiomycetes</taxon>
        <taxon>Chaetothyriomycetidae</taxon>
        <taxon>Chaetothyriales</taxon>
        <taxon>Herpotrichiellaceae</taxon>
        <taxon>Exophiala</taxon>
    </lineage>
</organism>
<evidence type="ECO:0000313" key="3">
    <source>
        <dbReference type="Proteomes" id="UP001358417"/>
    </source>
</evidence>
<evidence type="ECO:0000313" key="2">
    <source>
        <dbReference type="EMBL" id="KAK5057732.1"/>
    </source>
</evidence>
<dbReference type="GeneID" id="89979883"/>
<feature type="compositionally biased region" description="Basic and acidic residues" evidence="1">
    <location>
        <begin position="49"/>
        <end position="71"/>
    </location>
</feature>
<dbReference type="AlphaFoldDB" id="A0AAV9NH96"/>
<gene>
    <name evidence="2" type="ORF">LTR84_011733</name>
</gene>
<comment type="caution">
    <text evidence="2">The sequence shown here is derived from an EMBL/GenBank/DDBJ whole genome shotgun (WGS) entry which is preliminary data.</text>
</comment>
<accession>A0AAV9NH96</accession>
<proteinExistence type="predicted"/>